<keyword evidence="3" id="KW-1185">Reference proteome</keyword>
<comment type="caution">
    <text evidence="2">The sequence shown here is derived from an EMBL/GenBank/DDBJ whole genome shotgun (WGS) entry which is preliminary data.</text>
</comment>
<evidence type="ECO:0000313" key="3">
    <source>
        <dbReference type="Proteomes" id="UP001230253"/>
    </source>
</evidence>
<evidence type="ECO:0000313" key="2">
    <source>
        <dbReference type="EMBL" id="MDQ0325859.1"/>
    </source>
</evidence>
<feature type="transmembrane region" description="Helical" evidence="1">
    <location>
        <begin position="31"/>
        <end position="49"/>
    </location>
</feature>
<keyword evidence="1" id="KW-0472">Membrane</keyword>
<keyword evidence="1" id="KW-1133">Transmembrane helix</keyword>
<gene>
    <name evidence="2" type="ORF">J2R99_001708</name>
</gene>
<name>A0ABU0C5R6_9BRAD</name>
<proteinExistence type="predicted"/>
<reference evidence="2 3" key="1">
    <citation type="submission" date="2023-07" db="EMBL/GenBank/DDBJ databases">
        <title>Genomic Encyclopedia of Type Strains, Phase IV (KMG-IV): sequencing the most valuable type-strain genomes for metagenomic binning, comparative biology and taxonomic classification.</title>
        <authorList>
            <person name="Goeker M."/>
        </authorList>
    </citation>
    <scope>NUCLEOTIDE SEQUENCE [LARGE SCALE GENOMIC DNA]</scope>
    <source>
        <strain evidence="2 3">DSM 11549</strain>
    </source>
</reference>
<accession>A0ABU0C5R6</accession>
<organism evidence="2 3">
    <name type="scientific">Rhodopseudomonas julia</name>
    <dbReference type="NCBI Taxonomy" id="200617"/>
    <lineage>
        <taxon>Bacteria</taxon>
        <taxon>Pseudomonadati</taxon>
        <taxon>Pseudomonadota</taxon>
        <taxon>Alphaproteobacteria</taxon>
        <taxon>Hyphomicrobiales</taxon>
        <taxon>Nitrobacteraceae</taxon>
        <taxon>Rhodopseudomonas</taxon>
    </lineage>
</organism>
<sequence>MSFSVWHLIVLAVAFFSLFGAYQAAAARNPWLFVACVLFWPFGCVYGIYRCFKPLPAPAA</sequence>
<dbReference type="Proteomes" id="UP001230253">
    <property type="component" value="Unassembled WGS sequence"/>
</dbReference>
<keyword evidence="1" id="KW-0812">Transmembrane</keyword>
<dbReference type="RefSeq" id="WP_307154015.1">
    <property type="nucleotide sequence ID" value="NZ_JAUSUK010000001.1"/>
</dbReference>
<dbReference type="EMBL" id="JAUSUK010000001">
    <property type="protein sequence ID" value="MDQ0325859.1"/>
    <property type="molecule type" value="Genomic_DNA"/>
</dbReference>
<evidence type="ECO:0000256" key="1">
    <source>
        <dbReference type="SAM" id="Phobius"/>
    </source>
</evidence>
<protein>
    <submittedName>
        <fullName evidence="2">Uncharacterized protein</fullName>
    </submittedName>
</protein>